<dbReference type="EMBL" id="FXZK01000004">
    <property type="protein sequence ID" value="SMY08345.1"/>
    <property type="molecule type" value="Genomic_DNA"/>
</dbReference>
<dbReference type="RefSeq" id="WP_093992530.1">
    <property type="nucleotide sequence ID" value="NZ_FXZK01000004.1"/>
</dbReference>
<reference evidence="2 3" key="1">
    <citation type="submission" date="2017-05" db="EMBL/GenBank/DDBJ databases">
        <authorList>
            <person name="Song R."/>
            <person name="Chenine A.L."/>
            <person name="Ruprecht R.M."/>
        </authorList>
    </citation>
    <scope>NUCLEOTIDE SEQUENCE [LARGE SCALE GENOMIC DNA]</scope>
    <source>
        <strain evidence="2 3">CECT 8899</strain>
    </source>
</reference>
<dbReference type="PANTHER" id="PTHR39600:SF1">
    <property type="entry name" value="PEPTIDASE INHIBITOR I78 FAMILY PROTEIN"/>
    <property type="match status" value="1"/>
</dbReference>
<dbReference type="Proteomes" id="UP000201613">
    <property type="component" value="Unassembled WGS sequence"/>
</dbReference>
<evidence type="ECO:0000313" key="2">
    <source>
        <dbReference type="EMBL" id="SMY08345.1"/>
    </source>
</evidence>
<name>A0A238LG03_9RHOB</name>
<proteinExistence type="predicted"/>
<dbReference type="OrthoDB" id="8724542at2"/>
<protein>
    <submittedName>
        <fullName evidence="2">Peptidase inhibitor I78 family protein</fullName>
    </submittedName>
</protein>
<dbReference type="AlphaFoldDB" id="A0A238LG03"/>
<dbReference type="Gene3D" id="3.30.10.10">
    <property type="entry name" value="Trypsin Inhibitor V, subunit A"/>
    <property type="match status" value="1"/>
</dbReference>
<sequence>MERRAGSFAVFGLLALLAACAPGTAPTPPGPAIPAVEDDTCGAAPYARLIGQDATALERELIMRQVRVIRPGMVVTMDFSAQRINFEIDDNNRIARIYCG</sequence>
<dbReference type="Pfam" id="PF11720">
    <property type="entry name" value="Inhibitor_I78"/>
    <property type="match status" value="1"/>
</dbReference>
<dbReference type="PROSITE" id="PS51257">
    <property type="entry name" value="PROKAR_LIPOPROTEIN"/>
    <property type="match status" value="1"/>
</dbReference>
<keyword evidence="3" id="KW-1185">Reference proteome</keyword>
<feature type="chain" id="PRO_5012172745" evidence="1">
    <location>
        <begin position="22"/>
        <end position="100"/>
    </location>
</feature>
<gene>
    <name evidence="2" type="ORF">LOM8899_02496</name>
</gene>
<evidence type="ECO:0000313" key="3">
    <source>
        <dbReference type="Proteomes" id="UP000201613"/>
    </source>
</evidence>
<dbReference type="InterPro" id="IPR021719">
    <property type="entry name" value="Prot_inh_I78"/>
</dbReference>
<dbReference type="PANTHER" id="PTHR39600">
    <property type="entry name" value="PEPTIDASE INHIBITOR I78 FAMILY PROTEIN"/>
    <property type="match status" value="1"/>
</dbReference>
<feature type="signal peptide" evidence="1">
    <location>
        <begin position="1"/>
        <end position="21"/>
    </location>
</feature>
<evidence type="ECO:0000256" key="1">
    <source>
        <dbReference type="SAM" id="SignalP"/>
    </source>
</evidence>
<organism evidence="2 3">
    <name type="scientific">Flavimaricola marinus</name>
    <dbReference type="NCBI Taxonomy" id="1819565"/>
    <lineage>
        <taxon>Bacteria</taxon>
        <taxon>Pseudomonadati</taxon>
        <taxon>Pseudomonadota</taxon>
        <taxon>Alphaproteobacteria</taxon>
        <taxon>Rhodobacterales</taxon>
        <taxon>Paracoccaceae</taxon>
        <taxon>Flavimaricola</taxon>
    </lineage>
</organism>
<keyword evidence="1" id="KW-0732">Signal</keyword>
<accession>A0A238LG03</accession>